<dbReference type="GO" id="GO:0016627">
    <property type="term" value="F:oxidoreductase activity, acting on the CH-CH group of donors"/>
    <property type="evidence" value="ECO:0007669"/>
    <property type="project" value="InterPro"/>
</dbReference>
<proteinExistence type="predicted"/>
<sequence length="303" mass="31497">MIDLPLPGGGDTWKRWSGLAATARKDLAEARLGEGHADAVAILAEVGGPAPEPGARWGVWTAKPLAVRAERGPDGWLLTGDRPCCPGAAWCTHALVTAAAGDEIRLFAVRTEPPHALPLDGTRPAAGMATGGKAAGDSRTVRFTSAPAQPVGGPGAYLDRPGFWHRGIGVAACWFGGAQGIADPLYAAARERNLGPHAFAHLGGVDAALGAARAVLREAAGTVDRYPKADAHRLALRTRATVEAAATEVIDRVGRALGADPPCHAEAHARRVADLIVYLRQSHAEADLDQLGRLAAKHGELAW</sequence>
<evidence type="ECO:0000256" key="1">
    <source>
        <dbReference type="SAM" id="MobiDB-lite"/>
    </source>
</evidence>
<dbReference type="EMBL" id="BOMV01000057">
    <property type="protein sequence ID" value="GIE97667.1"/>
    <property type="molecule type" value="Genomic_DNA"/>
</dbReference>
<dbReference type="AlphaFoldDB" id="A0A919K1T8"/>
<accession>A0A919K1T8</accession>
<feature type="region of interest" description="Disordered" evidence="1">
    <location>
        <begin position="117"/>
        <end position="137"/>
    </location>
</feature>
<gene>
    <name evidence="2" type="ORF">Ari01nite_51320</name>
</gene>
<dbReference type="RefSeq" id="WP_203784808.1">
    <property type="nucleotide sequence ID" value="NZ_BOMV01000057.1"/>
</dbReference>
<dbReference type="SUPFAM" id="SSF56645">
    <property type="entry name" value="Acyl-CoA dehydrogenase NM domain-like"/>
    <property type="match status" value="1"/>
</dbReference>
<keyword evidence="3" id="KW-1185">Reference proteome</keyword>
<dbReference type="InterPro" id="IPR009100">
    <property type="entry name" value="AcylCoA_DH/oxidase_NM_dom_sf"/>
</dbReference>
<dbReference type="Proteomes" id="UP000636960">
    <property type="component" value="Unassembled WGS sequence"/>
</dbReference>
<name>A0A919K1T8_9ACTN</name>
<comment type="caution">
    <text evidence="2">The sequence shown here is derived from an EMBL/GenBank/DDBJ whole genome shotgun (WGS) entry which is preliminary data.</text>
</comment>
<reference evidence="2" key="1">
    <citation type="submission" date="2021-01" db="EMBL/GenBank/DDBJ databases">
        <title>Whole genome shotgun sequence of Actinoplanes rishiriensis NBRC 108556.</title>
        <authorList>
            <person name="Komaki H."/>
            <person name="Tamura T."/>
        </authorList>
    </citation>
    <scope>NUCLEOTIDE SEQUENCE</scope>
    <source>
        <strain evidence="2">NBRC 108556</strain>
    </source>
</reference>
<organism evidence="2 3">
    <name type="scientific">Paractinoplanes rishiriensis</name>
    <dbReference type="NCBI Taxonomy" id="1050105"/>
    <lineage>
        <taxon>Bacteria</taxon>
        <taxon>Bacillati</taxon>
        <taxon>Actinomycetota</taxon>
        <taxon>Actinomycetes</taxon>
        <taxon>Micromonosporales</taxon>
        <taxon>Micromonosporaceae</taxon>
        <taxon>Paractinoplanes</taxon>
    </lineage>
</organism>
<evidence type="ECO:0000313" key="3">
    <source>
        <dbReference type="Proteomes" id="UP000636960"/>
    </source>
</evidence>
<evidence type="ECO:0000313" key="2">
    <source>
        <dbReference type="EMBL" id="GIE97667.1"/>
    </source>
</evidence>
<protein>
    <submittedName>
        <fullName evidence="2">Acyl-CoA dehydrogenase</fullName>
    </submittedName>
</protein>